<evidence type="ECO:0000256" key="1">
    <source>
        <dbReference type="ARBA" id="ARBA00004155"/>
    </source>
</evidence>
<comment type="caution">
    <text evidence="11">The sequence shown here is derived from an EMBL/GenBank/DDBJ whole genome shotgun (WGS) entry which is preliminary data.</text>
</comment>
<keyword evidence="5" id="KW-1133">Transmembrane helix</keyword>
<evidence type="ECO:0000256" key="5">
    <source>
        <dbReference type="ARBA" id="ARBA00022989"/>
    </source>
</evidence>
<keyword evidence="6" id="KW-0472">Membrane</keyword>
<dbReference type="InterPro" id="IPR049604">
    <property type="entry name" value="SLC49A4-like"/>
</dbReference>
<dbReference type="EMBL" id="CAIIXF020000001">
    <property type="protein sequence ID" value="CAH1773429.1"/>
    <property type="molecule type" value="Genomic_DNA"/>
</dbReference>
<dbReference type="Proteomes" id="UP000749559">
    <property type="component" value="Unassembled WGS sequence"/>
</dbReference>
<keyword evidence="4" id="KW-0812">Transmembrane</keyword>
<sequence>MDRTDIMAEEEKRPLLNGDPDVAVETVNPGSVDVNKPPIIKLYKRRWYILLLFSFLTFTQGGVWNTFGPIADSAESAFGWNDADIALLTNWGPITYVISTLFFSWLVDVKGLRWATLITAALVFFGTGIRCITSDPAHAKWLINLGHALNGFAGPIVMGAPPVLSVTWFPPHERTTATAISTVFGAGFGTAVSFVIGPLLVRELTNNTLDNSTTGMLHNITNHTNTEEVNAQRQDIMKLMYIEFGFMAVLMLLILIYFPAKPPSPPSISAATERMEFKKGLSALLKHWPFWLVAAPYAIAGGVYNCWSSVIDVNLKPLGIKQTEAGWIGFYATMAGSAVSLCVARFADVFSGRMKTLLICLYFCAVGAMAWFLLLCNQYIPFNTPSLYISTIMVGVFIMAATPLFYELCCELSYPIAEGITNLFLTMLNNVTGLIFLLVFMIPHVGTMWMNWFMIGSIIVCLPILFIMKEKYSRLDIDEQRVAPPEKGPDENILN</sequence>
<keyword evidence="8" id="KW-0458">Lysosome</keyword>
<protein>
    <submittedName>
        <fullName evidence="11">Uncharacterized protein</fullName>
    </submittedName>
</protein>
<name>A0A8J1Y0K6_OWEFU</name>
<dbReference type="InterPro" id="IPR036259">
    <property type="entry name" value="MFS_trans_sf"/>
</dbReference>
<keyword evidence="12" id="KW-1185">Reference proteome</keyword>
<evidence type="ECO:0000256" key="3">
    <source>
        <dbReference type="ARBA" id="ARBA00022448"/>
    </source>
</evidence>
<dbReference type="PANTHER" id="PTHR10924:SF27">
    <property type="entry name" value="SOLUTE CARRIER FAMILY 49 MEMBER 4"/>
    <property type="match status" value="1"/>
</dbReference>
<evidence type="ECO:0000256" key="2">
    <source>
        <dbReference type="ARBA" id="ARBA00008335"/>
    </source>
</evidence>
<dbReference type="OrthoDB" id="422206at2759"/>
<comment type="similarity">
    <text evidence="2">Belongs to the major facilitator superfamily.</text>
</comment>
<dbReference type="PANTHER" id="PTHR10924">
    <property type="entry name" value="MAJOR FACILITATOR SUPERFAMILY PROTEIN-RELATED"/>
    <property type="match status" value="1"/>
</dbReference>
<dbReference type="Gene3D" id="1.20.1250.20">
    <property type="entry name" value="MFS general substrate transporter like domains"/>
    <property type="match status" value="1"/>
</dbReference>
<comment type="subcellular location">
    <subcellularLocation>
        <location evidence="1">Lysosome membrane</location>
        <topology evidence="1">Multi-pass membrane protein</topology>
    </subcellularLocation>
</comment>
<evidence type="ECO:0000313" key="12">
    <source>
        <dbReference type="Proteomes" id="UP000749559"/>
    </source>
</evidence>
<organism evidence="11 12">
    <name type="scientific">Owenia fusiformis</name>
    <name type="common">Polychaete worm</name>
    <dbReference type="NCBI Taxonomy" id="6347"/>
    <lineage>
        <taxon>Eukaryota</taxon>
        <taxon>Metazoa</taxon>
        <taxon>Spiralia</taxon>
        <taxon>Lophotrochozoa</taxon>
        <taxon>Annelida</taxon>
        <taxon>Polychaeta</taxon>
        <taxon>Sedentaria</taxon>
        <taxon>Canalipalpata</taxon>
        <taxon>Sabellida</taxon>
        <taxon>Oweniida</taxon>
        <taxon>Oweniidae</taxon>
        <taxon>Owenia</taxon>
    </lineage>
</organism>
<dbReference type="GO" id="GO:0005765">
    <property type="term" value="C:lysosomal membrane"/>
    <property type="evidence" value="ECO:0007669"/>
    <property type="project" value="UniProtKB-SubCell"/>
</dbReference>
<dbReference type="SUPFAM" id="SSF103473">
    <property type="entry name" value="MFS general substrate transporter"/>
    <property type="match status" value="1"/>
</dbReference>
<dbReference type="InterPro" id="IPR049680">
    <property type="entry name" value="FLVCR1-2_SLC49-like"/>
</dbReference>
<dbReference type="CDD" id="cd17397">
    <property type="entry name" value="MFS_DIRC2"/>
    <property type="match status" value="1"/>
</dbReference>
<accession>A0A8J1Y0K6</accession>
<evidence type="ECO:0000256" key="10">
    <source>
        <dbReference type="ARBA" id="ARBA00048410"/>
    </source>
</evidence>
<dbReference type="GO" id="GO:0022857">
    <property type="term" value="F:transmembrane transporter activity"/>
    <property type="evidence" value="ECO:0007669"/>
    <property type="project" value="InterPro"/>
</dbReference>
<comment type="catalytic activity">
    <reaction evidence="10">
        <text>pyridoxine(out) + n H(+)(out) = pyridoxine(in) + n H(+)(in)</text>
        <dbReference type="Rhea" id="RHEA:76203"/>
        <dbReference type="ChEBI" id="CHEBI:15378"/>
        <dbReference type="ChEBI" id="CHEBI:16709"/>
    </reaction>
</comment>
<evidence type="ECO:0000313" key="11">
    <source>
        <dbReference type="EMBL" id="CAH1773429.1"/>
    </source>
</evidence>
<evidence type="ECO:0000256" key="4">
    <source>
        <dbReference type="ARBA" id="ARBA00022692"/>
    </source>
</evidence>
<reference evidence="11" key="1">
    <citation type="submission" date="2022-03" db="EMBL/GenBank/DDBJ databases">
        <authorList>
            <person name="Martin C."/>
        </authorList>
    </citation>
    <scope>NUCLEOTIDE SEQUENCE</scope>
</reference>
<keyword evidence="7" id="KW-0325">Glycoprotein</keyword>
<comment type="function">
    <text evidence="9">Mediates H(+)-dependent pyridoxine transport.</text>
</comment>
<evidence type="ECO:0000256" key="9">
    <source>
        <dbReference type="ARBA" id="ARBA00037192"/>
    </source>
</evidence>
<dbReference type="Pfam" id="PF07690">
    <property type="entry name" value="MFS_1"/>
    <property type="match status" value="1"/>
</dbReference>
<dbReference type="InterPro" id="IPR011701">
    <property type="entry name" value="MFS"/>
</dbReference>
<dbReference type="AlphaFoldDB" id="A0A8J1Y0K6"/>
<evidence type="ECO:0000256" key="8">
    <source>
        <dbReference type="ARBA" id="ARBA00023228"/>
    </source>
</evidence>
<keyword evidence="3" id="KW-0813">Transport</keyword>
<gene>
    <name evidence="11" type="ORF">OFUS_LOCUS1028</name>
</gene>
<proteinExistence type="inferred from homology"/>
<evidence type="ECO:0000256" key="6">
    <source>
        <dbReference type="ARBA" id="ARBA00023136"/>
    </source>
</evidence>
<evidence type="ECO:0000256" key="7">
    <source>
        <dbReference type="ARBA" id="ARBA00023180"/>
    </source>
</evidence>